<evidence type="ECO:0000313" key="2">
    <source>
        <dbReference type="EMBL" id="MFC7136345.1"/>
    </source>
</evidence>
<name>A0ABD5XTE8_9EURY</name>
<organism evidence="2 3">
    <name type="scientific">Halobaculum litoreum</name>
    <dbReference type="NCBI Taxonomy" id="3031998"/>
    <lineage>
        <taxon>Archaea</taxon>
        <taxon>Methanobacteriati</taxon>
        <taxon>Methanobacteriota</taxon>
        <taxon>Stenosarchaea group</taxon>
        <taxon>Halobacteria</taxon>
        <taxon>Halobacteriales</taxon>
        <taxon>Haloferacaceae</taxon>
        <taxon>Halobaculum</taxon>
    </lineage>
</organism>
<protein>
    <submittedName>
        <fullName evidence="2">Uncharacterized protein</fullName>
    </submittedName>
</protein>
<comment type="caution">
    <text evidence="2">The sequence shown here is derived from an EMBL/GenBank/DDBJ whole genome shotgun (WGS) entry which is preliminary data.</text>
</comment>
<feature type="region of interest" description="Disordered" evidence="1">
    <location>
        <begin position="1"/>
        <end position="21"/>
    </location>
</feature>
<evidence type="ECO:0000256" key="1">
    <source>
        <dbReference type="SAM" id="MobiDB-lite"/>
    </source>
</evidence>
<sequence length="52" mass="5201">MTRNESLKSLPPRACPVQPPASPVERCAAVDRGTPTAPATAVVAVETAASAG</sequence>
<evidence type="ECO:0000313" key="3">
    <source>
        <dbReference type="Proteomes" id="UP001596368"/>
    </source>
</evidence>
<keyword evidence="3" id="KW-1185">Reference proteome</keyword>
<dbReference type="Proteomes" id="UP001596368">
    <property type="component" value="Unassembled WGS sequence"/>
</dbReference>
<reference evidence="2 3" key="1">
    <citation type="journal article" date="2019" name="Int. J. Syst. Evol. Microbiol.">
        <title>The Global Catalogue of Microorganisms (GCM) 10K type strain sequencing project: providing services to taxonomists for standard genome sequencing and annotation.</title>
        <authorList>
            <consortium name="The Broad Institute Genomics Platform"/>
            <consortium name="The Broad Institute Genome Sequencing Center for Infectious Disease"/>
            <person name="Wu L."/>
            <person name="Ma J."/>
        </authorList>
    </citation>
    <scope>NUCLEOTIDE SEQUENCE [LARGE SCALE GENOMIC DNA]</scope>
    <source>
        <strain evidence="2 3">DT92</strain>
    </source>
</reference>
<dbReference type="AlphaFoldDB" id="A0ABD5XTE8"/>
<gene>
    <name evidence="2" type="ORF">ACFQRB_06905</name>
</gene>
<accession>A0ABD5XTE8</accession>
<proteinExistence type="predicted"/>
<dbReference type="EMBL" id="JBHSZG010000001">
    <property type="protein sequence ID" value="MFC7136345.1"/>
    <property type="molecule type" value="Genomic_DNA"/>
</dbReference>